<protein>
    <submittedName>
        <fullName evidence="1">Uncharacterized protein</fullName>
    </submittedName>
</protein>
<feature type="non-terminal residue" evidence="1">
    <location>
        <position position="123"/>
    </location>
</feature>
<proteinExistence type="predicted"/>
<evidence type="ECO:0000313" key="1">
    <source>
        <dbReference type="EMBL" id="SBP63925.1"/>
    </source>
</evidence>
<dbReference type="EMBL" id="HADY01025440">
    <property type="protein sequence ID" value="SBP63925.1"/>
    <property type="molecule type" value="Transcribed_RNA"/>
</dbReference>
<sequence>TKRFAWFTLHALGSSQWRQKWTRRESVSLFFSSRGSVDLPLGFHREDVRLGERSVAWMRKVGSLEGLYTLRDSRGRPDRVTFEKRIETTAGVYWVQRQHCHYRDKRASLMGRHHTKTKGTLLS</sequence>
<organism evidence="1">
    <name type="scientific">Nothobranchius furzeri</name>
    <name type="common">Turquoise killifish</name>
    <dbReference type="NCBI Taxonomy" id="105023"/>
    <lineage>
        <taxon>Eukaryota</taxon>
        <taxon>Metazoa</taxon>
        <taxon>Chordata</taxon>
        <taxon>Craniata</taxon>
        <taxon>Vertebrata</taxon>
        <taxon>Euteleostomi</taxon>
        <taxon>Actinopterygii</taxon>
        <taxon>Neopterygii</taxon>
        <taxon>Teleostei</taxon>
        <taxon>Neoteleostei</taxon>
        <taxon>Acanthomorphata</taxon>
        <taxon>Ovalentaria</taxon>
        <taxon>Atherinomorphae</taxon>
        <taxon>Cyprinodontiformes</taxon>
        <taxon>Nothobranchiidae</taxon>
        <taxon>Nothobranchius</taxon>
    </lineage>
</organism>
<name>A0A1A8BBR0_NOTFU</name>
<gene>
    <name evidence="1" type="primary">PCSK4</name>
</gene>
<feature type="non-terminal residue" evidence="1">
    <location>
        <position position="1"/>
    </location>
</feature>
<dbReference type="AlphaFoldDB" id="A0A1A8BBR0"/>
<accession>A0A1A8BBR0</accession>
<reference evidence="1" key="1">
    <citation type="submission" date="2016-05" db="EMBL/GenBank/DDBJ databases">
        <authorList>
            <person name="Lavstsen T."/>
            <person name="Jespersen J.S."/>
        </authorList>
    </citation>
    <scope>NUCLEOTIDE SEQUENCE</scope>
    <source>
        <tissue evidence="1">Brain</tissue>
    </source>
</reference>
<reference evidence="1" key="2">
    <citation type="submission" date="2016-06" db="EMBL/GenBank/DDBJ databases">
        <title>The genome of a short-lived fish provides insights into sex chromosome evolution and the genetic control of aging.</title>
        <authorList>
            <person name="Reichwald K."/>
            <person name="Felder M."/>
            <person name="Petzold A."/>
            <person name="Koch P."/>
            <person name="Groth M."/>
            <person name="Platzer M."/>
        </authorList>
    </citation>
    <scope>NUCLEOTIDE SEQUENCE</scope>
    <source>
        <tissue evidence="1">Brain</tissue>
    </source>
</reference>